<dbReference type="SMART" id="SM00368">
    <property type="entry name" value="LRR_RI"/>
    <property type="match status" value="5"/>
</dbReference>
<sequence length="481" mass="54481">MCKLIKIYKTWITELFALGKMDEVISEESSVGGNESRNGAESSCSESRRRTPSCQGSAKFHRTSSEMSTESVDHKMAALQALFKDKILLTEISTKHISKPDIMVEEDGYSDIESEISYGDGRTTQADDYETDLEINYDEWVNEDKIQLERDEVGDKKYIHVCNEEGVIPVTYFLKHIQDTEFVMRFHGLGPLGAKAIAFPLKSNRTIRKINLEGNWIGATGCEYIAATLKDNLYVSEIHLGENRIGNAGAEALCDMLLKNDLIHSVDISGNDIDDNAASKICAMLLKNSTVRHIHLAKNRFEDRAAVLFKDVLSHNETLETIDLSWNHFRTRGAVAIAEGVQENYGLKVPIEGALAIANGLQTNDILKKLKDVPVTQEFFDLATKLEKERIFTVLHGGIMGKSEDFESIRFDPLETFRRDPMTVVQQFVKDAGYRMYDLFKEFDRDQNMVLTEDELIAGLKRTYGNNTRTQEKEDRFKETI</sequence>
<proteinExistence type="predicted"/>
<comment type="caution">
    <text evidence="3">The sequence shown here is derived from an EMBL/GenBank/DDBJ whole genome shotgun (WGS) entry which is preliminary data.</text>
</comment>
<evidence type="ECO:0000313" key="4">
    <source>
        <dbReference type="Proteomes" id="UP001217089"/>
    </source>
</evidence>
<dbReference type="Pfam" id="PF13516">
    <property type="entry name" value="LRR_6"/>
    <property type="match status" value="4"/>
</dbReference>
<accession>A0ABQ9EW34</accession>
<gene>
    <name evidence="3" type="ORF">KUTeg_014268</name>
</gene>
<dbReference type="EMBL" id="JARBDR010000657">
    <property type="protein sequence ID" value="KAJ8309394.1"/>
    <property type="molecule type" value="Genomic_DNA"/>
</dbReference>
<evidence type="ECO:0000313" key="3">
    <source>
        <dbReference type="EMBL" id="KAJ8309394.1"/>
    </source>
</evidence>
<evidence type="ECO:0000259" key="2">
    <source>
        <dbReference type="PROSITE" id="PS50222"/>
    </source>
</evidence>
<evidence type="ECO:0000256" key="1">
    <source>
        <dbReference type="SAM" id="MobiDB-lite"/>
    </source>
</evidence>
<dbReference type="InterPro" id="IPR052394">
    <property type="entry name" value="LRR-containing"/>
</dbReference>
<dbReference type="Proteomes" id="UP001217089">
    <property type="component" value="Unassembled WGS sequence"/>
</dbReference>
<feature type="domain" description="EF-hand" evidence="2">
    <location>
        <begin position="438"/>
        <end position="466"/>
    </location>
</feature>
<organism evidence="3 4">
    <name type="scientific">Tegillarca granosa</name>
    <name type="common">Malaysian cockle</name>
    <name type="synonym">Anadara granosa</name>
    <dbReference type="NCBI Taxonomy" id="220873"/>
    <lineage>
        <taxon>Eukaryota</taxon>
        <taxon>Metazoa</taxon>
        <taxon>Spiralia</taxon>
        <taxon>Lophotrochozoa</taxon>
        <taxon>Mollusca</taxon>
        <taxon>Bivalvia</taxon>
        <taxon>Autobranchia</taxon>
        <taxon>Pteriomorphia</taxon>
        <taxon>Arcoida</taxon>
        <taxon>Arcoidea</taxon>
        <taxon>Arcidae</taxon>
        <taxon>Tegillarca</taxon>
    </lineage>
</organism>
<dbReference type="PROSITE" id="PS50222">
    <property type="entry name" value="EF_HAND_2"/>
    <property type="match status" value="1"/>
</dbReference>
<reference evidence="3 4" key="1">
    <citation type="submission" date="2022-12" db="EMBL/GenBank/DDBJ databases">
        <title>Chromosome-level genome of Tegillarca granosa.</title>
        <authorList>
            <person name="Kim J."/>
        </authorList>
    </citation>
    <scope>NUCLEOTIDE SEQUENCE [LARGE SCALE GENOMIC DNA]</scope>
    <source>
        <strain evidence="3">Teg-2019</strain>
        <tissue evidence="3">Adductor muscle</tissue>
    </source>
</reference>
<feature type="compositionally biased region" description="Polar residues" evidence="1">
    <location>
        <begin position="28"/>
        <end position="45"/>
    </location>
</feature>
<dbReference type="PANTHER" id="PTHR24114:SF2">
    <property type="entry name" value="F-BOX DOMAIN-CONTAINING PROTEIN-RELATED"/>
    <property type="match status" value="1"/>
</dbReference>
<feature type="region of interest" description="Disordered" evidence="1">
    <location>
        <begin position="28"/>
        <end position="71"/>
    </location>
</feature>
<dbReference type="PANTHER" id="PTHR24114">
    <property type="entry name" value="LEUCINE RICH REPEAT FAMILY PROTEIN"/>
    <property type="match status" value="1"/>
</dbReference>
<dbReference type="Gene3D" id="3.80.10.10">
    <property type="entry name" value="Ribonuclease Inhibitor"/>
    <property type="match status" value="2"/>
</dbReference>
<keyword evidence="4" id="KW-1185">Reference proteome</keyword>
<dbReference type="InterPro" id="IPR002048">
    <property type="entry name" value="EF_hand_dom"/>
</dbReference>
<protein>
    <recommendedName>
        <fullName evidence="2">EF-hand domain-containing protein</fullName>
    </recommendedName>
</protein>
<name>A0ABQ9EW34_TEGGR</name>
<dbReference type="SUPFAM" id="SSF52047">
    <property type="entry name" value="RNI-like"/>
    <property type="match status" value="1"/>
</dbReference>
<dbReference type="InterPro" id="IPR001611">
    <property type="entry name" value="Leu-rich_rpt"/>
</dbReference>
<dbReference type="InterPro" id="IPR032675">
    <property type="entry name" value="LRR_dom_sf"/>
</dbReference>